<accession>A0A445FTF6</accession>
<dbReference type="EMBL" id="QZWG01000018">
    <property type="protein sequence ID" value="RZB52124.1"/>
    <property type="molecule type" value="Genomic_DNA"/>
</dbReference>
<comment type="caution">
    <text evidence="1">The sequence shown here is derived from an EMBL/GenBank/DDBJ whole genome shotgun (WGS) entry which is preliminary data.</text>
</comment>
<evidence type="ECO:0000313" key="2">
    <source>
        <dbReference type="Proteomes" id="UP000289340"/>
    </source>
</evidence>
<keyword evidence="2" id="KW-1185">Reference proteome</keyword>
<proteinExistence type="predicted"/>
<dbReference type="Proteomes" id="UP000289340">
    <property type="component" value="Chromosome 18"/>
</dbReference>
<protein>
    <submittedName>
        <fullName evidence="1">Uncharacterized protein</fullName>
    </submittedName>
</protein>
<reference evidence="1 2" key="1">
    <citation type="submission" date="2018-09" db="EMBL/GenBank/DDBJ databases">
        <title>A high-quality reference genome of wild soybean provides a powerful tool to mine soybean genomes.</title>
        <authorList>
            <person name="Xie M."/>
            <person name="Chung C.Y.L."/>
            <person name="Li M.-W."/>
            <person name="Wong F.-L."/>
            <person name="Chan T.-F."/>
            <person name="Lam H.-M."/>
        </authorList>
    </citation>
    <scope>NUCLEOTIDE SEQUENCE [LARGE SCALE GENOMIC DNA]</scope>
    <source>
        <strain evidence="2">cv. W05</strain>
        <tissue evidence="1">Hypocotyl of etiolated seedlings</tissue>
    </source>
</reference>
<name>A0A445FTF6_GLYSO</name>
<evidence type="ECO:0000313" key="1">
    <source>
        <dbReference type="EMBL" id="RZB52124.1"/>
    </source>
</evidence>
<dbReference type="AlphaFoldDB" id="A0A445FTF6"/>
<organism evidence="1 2">
    <name type="scientific">Glycine soja</name>
    <name type="common">Wild soybean</name>
    <dbReference type="NCBI Taxonomy" id="3848"/>
    <lineage>
        <taxon>Eukaryota</taxon>
        <taxon>Viridiplantae</taxon>
        <taxon>Streptophyta</taxon>
        <taxon>Embryophyta</taxon>
        <taxon>Tracheophyta</taxon>
        <taxon>Spermatophyta</taxon>
        <taxon>Magnoliopsida</taxon>
        <taxon>eudicotyledons</taxon>
        <taxon>Gunneridae</taxon>
        <taxon>Pentapetalae</taxon>
        <taxon>rosids</taxon>
        <taxon>fabids</taxon>
        <taxon>Fabales</taxon>
        <taxon>Fabaceae</taxon>
        <taxon>Papilionoideae</taxon>
        <taxon>50 kb inversion clade</taxon>
        <taxon>NPAAA clade</taxon>
        <taxon>indigoferoid/millettioid clade</taxon>
        <taxon>Phaseoleae</taxon>
        <taxon>Glycine</taxon>
        <taxon>Glycine subgen. Soja</taxon>
    </lineage>
</organism>
<gene>
    <name evidence="1" type="ORF">D0Y65_048524</name>
</gene>
<sequence length="157" mass="18395">MEEGYSTNKQPMFRGVKYDYWKEQKIAHFKSIHIDLWDVVENGNYIPYVDELNEFPRSQWREEQKNIFLLNYKARNIMLCALSEKNKPKRKEGGGCRLLPPEGTAFCRNPMEECCGTLPIAQQCFLSISGMLRNFKDYLTMGVKYLEAVKRSLHATK</sequence>